<evidence type="ECO:0000313" key="2">
    <source>
        <dbReference type="EMBL" id="EAR08851.1"/>
    </source>
</evidence>
<evidence type="ECO:0000256" key="1">
    <source>
        <dbReference type="SAM" id="Phobius"/>
    </source>
</evidence>
<feature type="transmembrane region" description="Helical" evidence="1">
    <location>
        <begin position="118"/>
        <end position="141"/>
    </location>
</feature>
<feature type="transmembrane region" description="Helical" evidence="1">
    <location>
        <begin position="7"/>
        <end position="29"/>
    </location>
</feature>
<name>A4BG56_9GAMM</name>
<dbReference type="HOGENOM" id="CLU_1794899_0_0_6"/>
<dbReference type="Proteomes" id="UP000005953">
    <property type="component" value="Unassembled WGS sequence"/>
</dbReference>
<reference evidence="2 3" key="1">
    <citation type="submission" date="2006-02" db="EMBL/GenBank/DDBJ databases">
        <authorList>
            <person name="Pinhassi J."/>
            <person name="Pedros-Alio C."/>
            <person name="Ferriera S."/>
            <person name="Johnson J."/>
            <person name="Kravitz S."/>
            <person name="Halpern A."/>
            <person name="Remington K."/>
            <person name="Beeson K."/>
            <person name="Tran B."/>
            <person name="Rogers Y.-H."/>
            <person name="Friedman R."/>
            <person name="Venter J.C."/>
        </authorList>
    </citation>
    <scope>NUCLEOTIDE SEQUENCE [LARGE SCALE GENOMIC DNA]</scope>
    <source>
        <strain evidence="2 3">MED297</strain>
    </source>
</reference>
<keyword evidence="1" id="KW-1133">Transmembrane helix</keyword>
<keyword evidence="1" id="KW-0472">Membrane</keyword>
<dbReference type="AlphaFoldDB" id="A4BG56"/>
<gene>
    <name evidence="2" type="ORF">MED297_04257</name>
</gene>
<organism evidence="2 3">
    <name type="scientific">Reinekea blandensis MED297</name>
    <dbReference type="NCBI Taxonomy" id="314283"/>
    <lineage>
        <taxon>Bacteria</taxon>
        <taxon>Pseudomonadati</taxon>
        <taxon>Pseudomonadota</taxon>
        <taxon>Gammaproteobacteria</taxon>
        <taxon>Oceanospirillales</taxon>
        <taxon>Saccharospirillaceae</taxon>
        <taxon>Reinekea</taxon>
    </lineage>
</organism>
<keyword evidence="1" id="KW-0812">Transmembrane</keyword>
<dbReference type="EMBL" id="AAOE01000015">
    <property type="protein sequence ID" value="EAR08851.1"/>
    <property type="molecule type" value="Genomic_DNA"/>
</dbReference>
<protein>
    <submittedName>
        <fullName evidence="2">Uncharacterized protein</fullName>
    </submittedName>
</protein>
<accession>A4BG56</accession>
<keyword evidence="3" id="KW-1185">Reference proteome</keyword>
<dbReference type="RefSeq" id="WP_008047730.1">
    <property type="nucleotide sequence ID" value="NZ_CH724154.1"/>
</dbReference>
<evidence type="ECO:0000313" key="3">
    <source>
        <dbReference type="Proteomes" id="UP000005953"/>
    </source>
</evidence>
<sequence>MKKLLPNLLYLATLMLAVGVFLPLTRFAVIGDVSYFDITQFEAYLVIALAIAAPVLVMLKLVRLLWLPVIGVWITLFLPWVKEFLNASDESFMGQLSNKAASLKNEFAADLFLNISEYIWGGYIFMTGLILFTVSALLLAFSKR</sequence>
<comment type="caution">
    <text evidence="2">The sequence shown here is derived from an EMBL/GenBank/DDBJ whole genome shotgun (WGS) entry which is preliminary data.</text>
</comment>
<proteinExistence type="predicted"/>
<feature type="transmembrane region" description="Helical" evidence="1">
    <location>
        <begin position="41"/>
        <end position="59"/>
    </location>
</feature>
<feature type="transmembrane region" description="Helical" evidence="1">
    <location>
        <begin position="64"/>
        <end position="81"/>
    </location>
</feature>